<evidence type="ECO:0000313" key="4">
    <source>
        <dbReference type="Proteomes" id="UP000663829"/>
    </source>
</evidence>
<dbReference type="Proteomes" id="UP000663829">
    <property type="component" value="Unassembled WGS sequence"/>
</dbReference>
<gene>
    <name evidence="2" type="ORF">GPM918_LOCUS33095</name>
    <name evidence="3" type="ORF">SRO942_LOCUS33774</name>
</gene>
<protein>
    <submittedName>
        <fullName evidence="2">Uncharacterized protein</fullName>
    </submittedName>
</protein>
<name>A0A815KKF8_9BILA</name>
<feature type="non-terminal residue" evidence="2">
    <location>
        <position position="1"/>
    </location>
</feature>
<comment type="caution">
    <text evidence="2">The sequence shown here is derived from an EMBL/GenBank/DDBJ whole genome shotgun (WGS) entry which is preliminary data.</text>
</comment>
<accession>A0A815KKF8</accession>
<keyword evidence="4" id="KW-1185">Reference proteome</keyword>
<proteinExistence type="predicted"/>
<evidence type="ECO:0000313" key="3">
    <source>
        <dbReference type="EMBL" id="CAF4291522.1"/>
    </source>
</evidence>
<dbReference type="EMBL" id="CAJOBC010082760">
    <property type="protein sequence ID" value="CAF4291522.1"/>
    <property type="molecule type" value="Genomic_DNA"/>
</dbReference>
<dbReference type="AlphaFoldDB" id="A0A815KKF8"/>
<reference evidence="2" key="1">
    <citation type="submission" date="2021-02" db="EMBL/GenBank/DDBJ databases">
        <authorList>
            <person name="Nowell W R."/>
        </authorList>
    </citation>
    <scope>NUCLEOTIDE SEQUENCE</scope>
</reference>
<dbReference type="Proteomes" id="UP000681722">
    <property type="component" value="Unassembled WGS sequence"/>
</dbReference>
<sequence length="228" mass="26394">HLVCINPYDPINYNIHLVKNYSGYFDKQQQQKNIENDKEENRNKNDIGKTSGGQGIAGGSKSTITITKNNEKDKDLEETTRLCSIYDEEAELNSLPSQFKKELQHIFDAVHQQDFHVIKNEHLKQHDSNLKLNYLLKNVLPTCNLSRHKVQSTEKIILDKNIQQSTANSERRMEIVKKMELEKLRKQVNSQQLSNGEKTDTLILLIALTARNKCDVLNEHNEYDYVLS</sequence>
<evidence type="ECO:0000256" key="1">
    <source>
        <dbReference type="SAM" id="MobiDB-lite"/>
    </source>
</evidence>
<dbReference type="EMBL" id="CAJNOQ010017342">
    <property type="protein sequence ID" value="CAF1397385.1"/>
    <property type="molecule type" value="Genomic_DNA"/>
</dbReference>
<feature type="compositionally biased region" description="Basic and acidic residues" evidence="1">
    <location>
        <begin position="34"/>
        <end position="47"/>
    </location>
</feature>
<evidence type="ECO:0000313" key="2">
    <source>
        <dbReference type="EMBL" id="CAF1397385.1"/>
    </source>
</evidence>
<feature type="region of interest" description="Disordered" evidence="1">
    <location>
        <begin position="29"/>
        <end position="71"/>
    </location>
</feature>
<organism evidence="2 4">
    <name type="scientific">Didymodactylos carnosus</name>
    <dbReference type="NCBI Taxonomy" id="1234261"/>
    <lineage>
        <taxon>Eukaryota</taxon>
        <taxon>Metazoa</taxon>
        <taxon>Spiralia</taxon>
        <taxon>Gnathifera</taxon>
        <taxon>Rotifera</taxon>
        <taxon>Eurotatoria</taxon>
        <taxon>Bdelloidea</taxon>
        <taxon>Philodinida</taxon>
        <taxon>Philodinidae</taxon>
        <taxon>Didymodactylos</taxon>
    </lineage>
</organism>